<evidence type="ECO:0000256" key="5">
    <source>
        <dbReference type="ARBA" id="ARBA00022989"/>
    </source>
</evidence>
<feature type="transmembrane region" description="Helical" evidence="7">
    <location>
        <begin position="373"/>
        <end position="393"/>
    </location>
</feature>
<proteinExistence type="inferred from homology"/>
<organism evidence="11 12">
    <name type="scientific">Cuscuta epithymum</name>
    <dbReference type="NCBI Taxonomy" id="186058"/>
    <lineage>
        <taxon>Eukaryota</taxon>
        <taxon>Viridiplantae</taxon>
        <taxon>Streptophyta</taxon>
        <taxon>Embryophyta</taxon>
        <taxon>Tracheophyta</taxon>
        <taxon>Spermatophyta</taxon>
        <taxon>Magnoliopsida</taxon>
        <taxon>eudicotyledons</taxon>
        <taxon>Gunneridae</taxon>
        <taxon>Pentapetalae</taxon>
        <taxon>asterids</taxon>
        <taxon>lamiids</taxon>
        <taxon>Solanales</taxon>
        <taxon>Convolvulaceae</taxon>
        <taxon>Cuscuteae</taxon>
        <taxon>Cuscuta</taxon>
        <taxon>Cuscuta subgen. Cuscuta</taxon>
    </lineage>
</organism>
<keyword evidence="3 7" id="KW-0812">Transmembrane</keyword>
<evidence type="ECO:0000256" key="8">
    <source>
        <dbReference type="SAM" id="SignalP"/>
    </source>
</evidence>
<dbReference type="GO" id="GO:0016020">
    <property type="term" value="C:membrane"/>
    <property type="evidence" value="ECO:0007669"/>
    <property type="project" value="UniProtKB-SubCell"/>
</dbReference>
<keyword evidence="5 7" id="KW-1133">Transmembrane helix</keyword>
<evidence type="ECO:0000256" key="4">
    <source>
        <dbReference type="ARBA" id="ARBA00022968"/>
    </source>
</evidence>
<keyword evidence="6 7" id="KW-0472">Membrane</keyword>
<evidence type="ECO:0000256" key="3">
    <source>
        <dbReference type="ARBA" id="ARBA00022692"/>
    </source>
</evidence>
<evidence type="ECO:0000256" key="2">
    <source>
        <dbReference type="ARBA" id="ARBA00007727"/>
    </source>
</evidence>
<keyword evidence="12" id="KW-1185">Reference proteome</keyword>
<dbReference type="EMBL" id="CAMAPF010000154">
    <property type="protein sequence ID" value="CAH9109570.1"/>
    <property type="molecule type" value="Genomic_DNA"/>
</dbReference>
<accession>A0AAV0DYZ9</accession>
<evidence type="ECO:0000259" key="9">
    <source>
        <dbReference type="Pfam" id="PF13839"/>
    </source>
</evidence>
<dbReference type="GO" id="GO:0005794">
    <property type="term" value="C:Golgi apparatus"/>
    <property type="evidence" value="ECO:0007669"/>
    <property type="project" value="TreeGrafter"/>
</dbReference>
<sequence length="394" mass="45162">MEQSCNSGHQCNCLTFVAVVVLICVLSPVEGKLVNVVDRSTATSSCDLFQGSWVYDESYPLYDSSQCPFIQKQFDCSLNGRADKNYTKYRWQPHGCNISRFDGKEFMMRLKGKKVMFVGDSLSNNQWQSLTCLLHVSNPKSNYTLQRAGEISNFTFQVYNVSVLYHRRMYVVDLENRTLKLDSISENVWWNDMDVLIFDTWHWWFHIGRKQAWDFVQEGNITYKDANRLVLYSKALKTWAKWVESEVDTTKTKVFFQGVSPDHWVDNAGGSKARTCEGAIKPSNAERRGHPGEEVLKEVLKNMSKPVYLLDITRMSQYRPDGHPSVYGVGGHLSPDCTHWCLPGVPDSWNQFLYTLTTAQSHIISISSAPCPFSALFFTSASSVLLFFLLFFWL</sequence>
<dbReference type="GO" id="GO:0016413">
    <property type="term" value="F:O-acetyltransferase activity"/>
    <property type="evidence" value="ECO:0007669"/>
    <property type="project" value="InterPro"/>
</dbReference>
<feature type="chain" id="PRO_5043661933" description="Trichome birefringence-like N-terminal domain-containing protein" evidence="8">
    <location>
        <begin position="32"/>
        <end position="394"/>
    </location>
</feature>
<feature type="domain" description="Trichome birefringence-like N-terminal" evidence="10">
    <location>
        <begin position="45"/>
        <end position="97"/>
    </location>
</feature>
<comment type="subcellular location">
    <subcellularLocation>
        <location evidence="1">Membrane</location>
        <topology evidence="1">Single-pass membrane protein</topology>
    </subcellularLocation>
</comment>
<dbReference type="Proteomes" id="UP001152523">
    <property type="component" value="Unassembled WGS sequence"/>
</dbReference>
<feature type="signal peptide" evidence="8">
    <location>
        <begin position="1"/>
        <end position="31"/>
    </location>
</feature>
<dbReference type="PANTHER" id="PTHR32285:SF372">
    <property type="entry name" value="PROTEIN TRICHOME BIREFRINGENCE-LIKE 43"/>
    <property type="match status" value="1"/>
</dbReference>
<dbReference type="Pfam" id="PF14416">
    <property type="entry name" value="PMR5N"/>
    <property type="match status" value="1"/>
</dbReference>
<protein>
    <recommendedName>
        <fullName evidence="13">Trichome birefringence-like N-terminal domain-containing protein</fullName>
    </recommendedName>
</protein>
<dbReference type="PANTHER" id="PTHR32285">
    <property type="entry name" value="PROTEIN TRICHOME BIREFRINGENCE-LIKE 9-RELATED"/>
    <property type="match status" value="1"/>
</dbReference>
<keyword evidence="8" id="KW-0732">Signal</keyword>
<evidence type="ECO:0000313" key="12">
    <source>
        <dbReference type="Proteomes" id="UP001152523"/>
    </source>
</evidence>
<evidence type="ECO:0000313" key="11">
    <source>
        <dbReference type="EMBL" id="CAH9109570.1"/>
    </source>
</evidence>
<dbReference type="InterPro" id="IPR026057">
    <property type="entry name" value="TBL_C"/>
</dbReference>
<reference evidence="11" key="1">
    <citation type="submission" date="2022-07" db="EMBL/GenBank/DDBJ databases">
        <authorList>
            <person name="Macas J."/>
            <person name="Novak P."/>
            <person name="Neumann P."/>
        </authorList>
    </citation>
    <scope>NUCLEOTIDE SEQUENCE</scope>
</reference>
<evidence type="ECO:0000256" key="1">
    <source>
        <dbReference type="ARBA" id="ARBA00004167"/>
    </source>
</evidence>
<dbReference type="AlphaFoldDB" id="A0AAV0DYZ9"/>
<gene>
    <name evidence="11" type="ORF">CEPIT_LOCUS18838</name>
</gene>
<comment type="similarity">
    <text evidence="2">Belongs to the PC-esterase family. TBL subfamily.</text>
</comment>
<dbReference type="InterPro" id="IPR025846">
    <property type="entry name" value="TBL_N"/>
</dbReference>
<dbReference type="InterPro" id="IPR029962">
    <property type="entry name" value="TBL"/>
</dbReference>
<keyword evidence="4" id="KW-0735">Signal-anchor</keyword>
<feature type="domain" description="Trichome birefringence-like C-terminal" evidence="9">
    <location>
        <begin position="99"/>
        <end position="355"/>
    </location>
</feature>
<comment type="caution">
    <text evidence="11">The sequence shown here is derived from an EMBL/GenBank/DDBJ whole genome shotgun (WGS) entry which is preliminary data.</text>
</comment>
<name>A0AAV0DYZ9_9ASTE</name>
<evidence type="ECO:0000256" key="6">
    <source>
        <dbReference type="ARBA" id="ARBA00023136"/>
    </source>
</evidence>
<evidence type="ECO:0000259" key="10">
    <source>
        <dbReference type="Pfam" id="PF14416"/>
    </source>
</evidence>
<dbReference type="Pfam" id="PF13839">
    <property type="entry name" value="PC-Esterase"/>
    <property type="match status" value="1"/>
</dbReference>
<evidence type="ECO:0008006" key="13">
    <source>
        <dbReference type="Google" id="ProtNLM"/>
    </source>
</evidence>
<evidence type="ECO:0000256" key="7">
    <source>
        <dbReference type="SAM" id="Phobius"/>
    </source>
</evidence>